<protein>
    <recommendedName>
        <fullName evidence="3 10">Quinolinate synthase</fullName>
        <ecNumber evidence="3 10">2.5.1.72</ecNumber>
    </recommendedName>
</protein>
<evidence type="ECO:0000256" key="1">
    <source>
        <dbReference type="ARBA" id="ARBA00001966"/>
    </source>
</evidence>
<evidence type="ECO:0000256" key="9">
    <source>
        <dbReference type="ARBA" id="ARBA00023014"/>
    </source>
</evidence>
<keyword evidence="8" id="KW-0408">Iron</keyword>
<dbReference type="RefSeq" id="WP_274153325.1">
    <property type="nucleotide sequence ID" value="NZ_CP117812.1"/>
</dbReference>
<dbReference type="PANTHER" id="PTHR30573">
    <property type="entry name" value="QUINOLINATE SYNTHETASE A"/>
    <property type="match status" value="1"/>
</dbReference>
<evidence type="ECO:0000256" key="4">
    <source>
        <dbReference type="ARBA" id="ARBA00022485"/>
    </source>
</evidence>
<evidence type="ECO:0000256" key="5">
    <source>
        <dbReference type="ARBA" id="ARBA00022642"/>
    </source>
</evidence>
<keyword evidence="4" id="KW-0004">4Fe-4S</keyword>
<dbReference type="Gene3D" id="3.40.50.10800">
    <property type="entry name" value="NadA-like"/>
    <property type="match status" value="3"/>
</dbReference>
<reference evidence="11 12" key="1">
    <citation type="submission" date="2023-02" db="EMBL/GenBank/DDBJ databases">
        <title>Genome sequence of Lentisphaera profundi SAORIC-696.</title>
        <authorList>
            <person name="Kim e."/>
            <person name="Cho J.-C."/>
            <person name="Choi A."/>
            <person name="Kang I."/>
        </authorList>
    </citation>
    <scope>NUCLEOTIDE SEQUENCE [LARGE SCALE GENOMIC DNA]</scope>
    <source>
        <strain evidence="11 12">SAORIC-696</strain>
    </source>
</reference>
<evidence type="ECO:0000313" key="11">
    <source>
        <dbReference type="EMBL" id="WDE98454.1"/>
    </source>
</evidence>
<sequence>MITSDQLHQKLKHVTVAGSTCSYTEEYCDKIAPIVNEINRLKEETNTVILAHSYVNPEIVYGVADYTGDSYQLSRNALESGADNILFVAVKFMAETAKILNPEKNVYVPAALNGCSLADSITGADVRKLKEDNPDYTFVCYINTTADVKAQCDVCVTSGNVYNIIESLPTDKIYFVPDKLMGLNIIDEMTRRGVEKDIKLWDGVCYVHEEYDPDMIDYIRGEFDGVKVLAHPECSPGVLNHSDFVGSTAQLLKFMETSDAEAFLMLTECGLSARLQVEMPEKNFVGSCSVCKYMKANTLENILECLKNPKPQNEIHLTKEDVQGSRRCIDAMFHYAEKTTSK</sequence>
<keyword evidence="12" id="KW-1185">Reference proteome</keyword>
<evidence type="ECO:0000256" key="3">
    <source>
        <dbReference type="ARBA" id="ARBA00012669"/>
    </source>
</evidence>
<name>A0ABY7W0E7_9BACT</name>
<keyword evidence="9" id="KW-0411">Iron-sulfur</keyword>
<evidence type="ECO:0000256" key="6">
    <source>
        <dbReference type="ARBA" id="ARBA00022679"/>
    </source>
</evidence>
<evidence type="ECO:0000256" key="2">
    <source>
        <dbReference type="ARBA" id="ARBA00005065"/>
    </source>
</evidence>
<organism evidence="11 12">
    <name type="scientific">Lentisphaera profundi</name>
    <dbReference type="NCBI Taxonomy" id="1658616"/>
    <lineage>
        <taxon>Bacteria</taxon>
        <taxon>Pseudomonadati</taxon>
        <taxon>Lentisphaerota</taxon>
        <taxon>Lentisphaeria</taxon>
        <taxon>Lentisphaerales</taxon>
        <taxon>Lentisphaeraceae</taxon>
        <taxon>Lentisphaera</taxon>
    </lineage>
</organism>
<dbReference type="NCBIfam" id="TIGR00550">
    <property type="entry name" value="nadA"/>
    <property type="match status" value="1"/>
</dbReference>
<evidence type="ECO:0000256" key="10">
    <source>
        <dbReference type="NCBIfam" id="TIGR00550"/>
    </source>
</evidence>
<comment type="pathway">
    <text evidence="2">Cofactor biosynthesis; NAD(+) biosynthesis; quinolinate from iminoaspartate: step 1/1.</text>
</comment>
<dbReference type="SUPFAM" id="SSF142754">
    <property type="entry name" value="NadA-like"/>
    <property type="match status" value="1"/>
</dbReference>
<keyword evidence="7" id="KW-0479">Metal-binding</keyword>
<evidence type="ECO:0000313" key="12">
    <source>
        <dbReference type="Proteomes" id="UP001214250"/>
    </source>
</evidence>
<dbReference type="EMBL" id="CP117812">
    <property type="protein sequence ID" value="WDE98454.1"/>
    <property type="molecule type" value="Genomic_DNA"/>
</dbReference>
<dbReference type="Pfam" id="PF02445">
    <property type="entry name" value="NadA"/>
    <property type="match status" value="1"/>
</dbReference>
<proteinExistence type="predicted"/>
<comment type="cofactor">
    <cofactor evidence="1">
        <name>[4Fe-4S] cluster</name>
        <dbReference type="ChEBI" id="CHEBI:49883"/>
    </cofactor>
</comment>
<gene>
    <name evidence="11" type="primary">nadA</name>
    <name evidence="11" type="ORF">PQO03_21830</name>
</gene>
<dbReference type="Proteomes" id="UP001214250">
    <property type="component" value="Chromosome 2"/>
</dbReference>
<dbReference type="GO" id="GO:0016740">
    <property type="term" value="F:transferase activity"/>
    <property type="evidence" value="ECO:0007669"/>
    <property type="project" value="UniProtKB-KW"/>
</dbReference>
<dbReference type="InterPro" id="IPR036094">
    <property type="entry name" value="NadA_sf"/>
</dbReference>
<evidence type="ECO:0000256" key="7">
    <source>
        <dbReference type="ARBA" id="ARBA00022723"/>
    </source>
</evidence>
<dbReference type="InterPro" id="IPR003473">
    <property type="entry name" value="NadA"/>
</dbReference>
<keyword evidence="5" id="KW-0662">Pyridine nucleotide biosynthesis</keyword>
<dbReference type="NCBIfam" id="NF006878">
    <property type="entry name" value="PRK09375.1-2"/>
    <property type="match status" value="1"/>
</dbReference>
<evidence type="ECO:0000256" key="8">
    <source>
        <dbReference type="ARBA" id="ARBA00023004"/>
    </source>
</evidence>
<dbReference type="PANTHER" id="PTHR30573:SF0">
    <property type="entry name" value="QUINOLINATE SYNTHASE, CHLOROPLASTIC"/>
    <property type="match status" value="1"/>
</dbReference>
<keyword evidence="6 11" id="KW-0808">Transferase</keyword>
<accession>A0ABY7W0E7</accession>
<dbReference type="EC" id="2.5.1.72" evidence="3 10"/>